<dbReference type="PANTHER" id="PTHR43206">
    <property type="entry name" value="AMINOTRANSFERASE"/>
    <property type="match status" value="1"/>
</dbReference>
<dbReference type="InterPro" id="IPR015422">
    <property type="entry name" value="PyrdxlP-dep_Trfase_small"/>
</dbReference>
<dbReference type="OrthoDB" id="9801834at2"/>
<dbReference type="AlphaFoldDB" id="A0A328C204"/>
<comment type="similarity">
    <text evidence="2 6">Belongs to the class-III pyridoxal-phosphate-dependent aminotransferase family.</text>
</comment>
<comment type="cofactor">
    <cofactor evidence="1">
        <name>pyridoxal 5'-phosphate</name>
        <dbReference type="ChEBI" id="CHEBI:597326"/>
    </cofactor>
</comment>
<proteinExistence type="inferred from homology"/>
<evidence type="ECO:0000313" key="8">
    <source>
        <dbReference type="Proteomes" id="UP000249169"/>
    </source>
</evidence>
<sequence length="447" mass="49772">MSPLSSAPTAPAPSSSAALLNELNTYVLAEPHPFVVDLARSEGMYLATLEGDRLFDWAGYYGAKLIAHNHPGLYEAEYTRRLVVAANNKIANPDFLTPECLEYYRTLHQLGPQCMQNPGLEVYAVNSGAEAVENMMKYLINLHHQRLLSEGKTPRARRFVYFDQAFHGRTVFALNVTRVSHDPVMTKDFQGLIPGNLQVPFPALDTTESEAETREKVARCLTILENLFEHYRDEIVAVILEPIQGAGGHRVAPRSFFQQLSELCHTHQIPLAFDEVQTAGGATGTFFTIDGFDLPHPPQAVASGKKLGNGVVYMLNRMDDLGVLDSTWGGTLADMVRFVQEYAIVRREGLIEKVPTLGALLVETLQGLAERFPELMYNVRGYGLYQGFSMRTPGLKQTLIQRARDREKLLLLGAGADTIRLRPHLHVSEEDIHTLGAMLERLLTELS</sequence>
<keyword evidence="5 6" id="KW-0663">Pyridoxal phosphate</keyword>
<evidence type="ECO:0000256" key="2">
    <source>
        <dbReference type="ARBA" id="ARBA00008954"/>
    </source>
</evidence>
<organism evidence="7 8">
    <name type="scientific">Lujinxingia litoralis</name>
    <dbReference type="NCBI Taxonomy" id="2211119"/>
    <lineage>
        <taxon>Bacteria</taxon>
        <taxon>Deltaproteobacteria</taxon>
        <taxon>Bradymonadales</taxon>
        <taxon>Lujinxingiaceae</taxon>
        <taxon>Lujinxingia</taxon>
    </lineage>
</organism>
<dbReference type="Gene3D" id="3.40.640.10">
    <property type="entry name" value="Type I PLP-dependent aspartate aminotransferase-like (Major domain)"/>
    <property type="match status" value="1"/>
</dbReference>
<accession>A0A328C204</accession>
<evidence type="ECO:0000256" key="1">
    <source>
        <dbReference type="ARBA" id="ARBA00001933"/>
    </source>
</evidence>
<gene>
    <name evidence="7" type="ORF">DL240_15250</name>
</gene>
<keyword evidence="4 7" id="KW-0808">Transferase</keyword>
<protein>
    <submittedName>
        <fullName evidence="7">Aminotransferase class III</fullName>
    </submittedName>
</protein>
<evidence type="ECO:0000256" key="4">
    <source>
        <dbReference type="ARBA" id="ARBA00022679"/>
    </source>
</evidence>
<evidence type="ECO:0000256" key="6">
    <source>
        <dbReference type="RuleBase" id="RU003560"/>
    </source>
</evidence>
<keyword evidence="8" id="KW-1185">Reference proteome</keyword>
<dbReference type="PIRSF" id="PIRSF000521">
    <property type="entry name" value="Transaminase_4ab_Lys_Orn"/>
    <property type="match status" value="1"/>
</dbReference>
<evidence type="ECO:0000256" key="5">
    <source>
        <dbReference type="ARBA" id="ARBA00022898"/>
    </source>
</evidence>
<evidence type="ECO:0000313" key="7">
    <source>
        <dbReference type="EMBL" id="RAL20672.1"/>
    </source>
</evidence>
<dbReference type="GO" id="GO:0030170">
    <property type="term" value="F:pyridoxal phosphate binding"/>
    <property type="evidence" value="ECO:0007669"/>
    <property type="project" value="InterPro"/>
</dbReference>
<dbReference type="EMBL" id="QHKO01000008">
    <property type="protein sequence ID" value="RAL20672.1"/>
    <property type="molecule type" value="Genomic_DNA"/>
</dbReference>
<name>A0A328C204_9DELT</name>
<dbReference type="InterPro" id="IPR005814">
    <property type="entry name" value="Aminotrans_3"/>
</dbReference>
<dbReference type="SUPFAM" id="SSF53383">
    <property type="entry name" value="PLP-dependent transferases"/>
    <property type="match status" value="1"/>
</dbReference>
<dbReference type="Gene3D" id="3.90.1150.10">
    <property type="entry name" value="Aspartate Aminotransferase, domain 1"/>
    <property type="match status" value="1"/>
</dbReference>
<dbReference type="Proteomes" id="UP000249169">
    <property type="component" value="Unassembled WGS sequence"/>
</dbReference>
<comment type="caution">
    <text evidence="7">The sequence shown here is derived from an EMBL/GenBank/DDBJ whole genome shotgun (WGS) entry which is preliminary data.</text>
</comment>
<dbReference type="GO" id="GO:0008483">
    <property type="term" value="F:transaminase activity"/>
    <property type="evidence" value="ECO:0007669"/>
    <property type="project" value="UniProtKB-KW"/>
</dbReference>
<dbReference type="PANTHER" id="PTHR43206:SF2">
    <property type="entry name" value="4-AMINOBUTYRATE AMINOTRANSFERASE GABT"/>
    <property type="match status" value="1"/>
</dbReference>
<keyword evidence="3 7" id="KW-0032">Aminotransferase</keyword>
<reference evidence="7 8" key="1">
    <citation type="submission" date="2018-05" db="EMBL/GenBank/DDBJ databases">
        <title>Lujinxingia marina gen. nov. sp. nov., a new facultative anaerobic member of the class Deltaproteobacteria, and proposal of Lujinxingaceae fam. nov.</title>
        <authorList>
            <person name="Li C.-M."/>
        </authorList>
    </citation>
    <scope>NUCLEOTIDE SEQUENCE [LARGE SCALE GENOMIC DNA]</scope>
    <source>
        <strain evidence="7 8">B210</strain>
    </source>
</reference>
<dbReference type="GO" id="GO:0009450">
    <property type="term" value="P:gamma-aminobutyric acid catabolic process"/>
    <property type="evidence" value="ECO:0007669"/>
    <property type="project" value="TreeGrafter"/>
</dbReference>
<dbReference type="InterPro" id="IPR015424">
    <property type="entry name" value="PyrdxlP-dep_Trfase"/>
</dbReference>
<dbReference type="RefSeq" id="WP_111730764.1">
    <property type="nucleotide sequence ID" value="NZ_QHKO01000008.1"/>
</dbReference>
<dbReference type="InterPro" id="IPR015421">
    <property type="entry name" value="PyrdxlP-dep_Trfase_major"/>
</dbReference>
<evidence type="ECO:0000256" key="3">
    <source>
        <dbReference type="ARBA" id="ARBA00022576"/>
    </source>
</evidence>
<dbReference type="Pfam" id="PF00202">
    <property type="entry name" value="Aminotran_3"/>
    <property type="match status" value="1"/>
</dbReference>